<gene>
    <name evidence="2" type="ORF">GA0074704_3480</name>
</gene>
<dbReference type="InterPro" id="IPR017517">
    <property type="entry name" value="Maleyloyr_isom"/>
</dbReference>
<dbReference type="SUPFAM" id="SSF109854">
    <property type="entry name" value="DinB/YfiT-like putative metalloenzymes"/>
    <property type="match status" value="1"/>
</dbReference>
<dbReference type="InterPro" id="IPR034660">
    <property type="entry name" value="DinB/YfiT-like"/>
</dbReference>
<dbReference type="RefSeq" id="WP_088971473.1">
    <property type="nucleotide sequence ID" value="NZ_JBHLYF010000043.1"/>
</dbReference>
<sequence length="210" mass="22803">MGGDDQLRRAVRAERGDQVRLLAALEAGQWDAPTLCAGWRVREVVAHVTMPLRMSTGRTLLELARSRGRFDRMADRYARREAARLSAEQLLAVRRATVDHPWTPPGGGTHGALAHEVIHGLDITVGLGLDRLVPAQRMALVLAGMRPRALAYFGTDLTGVRLQATDLDWGHGAGTPVRGLAQDLLLVVCGRRLPAGRLDGDAAARFTQEP</sequence>
<reference evidence="2 3" key="1">
    <citation type="submission" date="2016-06" db="EMBL/GenBank/DDBJ databases">
        <authorList>
            <person name="Kjaerup R.B."/>
            <person name="Dalgaard T.S."/>
            <person name="Juul-Madsen H.R."/>
        </authorList>
    </citation>
    <scope>NUCLEOTIDE SEQUENCE [LARGE SCALE GENOMIC DNA]</scope>
    <source>
        <strain evidence="2 3">DSM 45097</strain>
    </source>
</reference>
<evidence type="ECO:0000313" key="3">
    <source>
        <dbReference type="Proteomes" id="UP000198210"/>
    </source>
</evidence>
<dbReference type="EMBL" id="LT607751">
    <property type="protein sequence ID" value="SCG58203.1"/>
    <property type="molecule type" value="Genomic_DNA"/>
</dbReference>
<feature type="domain" description="Mycothiol-dependent maleylpyruvate isomerase metal-binding" evidence="1">
    <location>
        <begin position="12"/>
        <end position="99"/>
    </location>
</feature>
<dbReference type="NCBIfam" id="TIGR03083">
    <property type="entry name" value="maleylpyruvate isomerase family mycothiol-dependent enzyme"/>
    <property type="match status" value="1"/>
</dbReference>
<organism evidence="2 3">
    <name type="scientific">Micromonospora siamensis</name>
    <dbReference type="NCBI Taxonomy" id="299152"/>
    <lineage>
        <taxon>Bacteria</taxon>
        <taxon>Bacillati</taxon>
        <taxon>Actinomycetota</taxon>
        <taxon>Actinomycetes</taxon>
        <taxon>Micromonosporales</taxon>
        <taxon>Micromonosporaceae</taxon>
        <taxon>Micromonospora</taxon>
    </lineage>
</organism>
<dbReference type="GO" id="GO:0046872">
    <property type="term" value="F:metal ion binding"/>
    <property type="evidence" value="ECO:0007669"/>
    <property type="project" value="InterPro"/>
</dbReference>
<keyword evidence="3" id="KW-1185">Reference proteome</keyword>
<accession>A0A1C5IJC4</accession>
<dbReference type="InterPro" id="IPR024344">
    <property type="entry name" value="MDMPI_metal-binding"/>
</dbReference>
<dbReference type="AlphaFoldDB" id="A0A1C5IJC4"/>
<evidence type="ECO:0000259" key="1">
    <source>
        <dbReference type="Pfam" id="PF11716"/>
    </source>
</evidence>
<proteinExistence type="predicted"/>
<dbReference type="Proteomes" id="UP000198210">
    <property type="component" value="Chromosome I"/>
</dbReference>
<protein>
    <submittedName>
        <fullName evidence="2">TIGR03083 family protein</fullName>
    </submittedName>
</protein>
<dbReference type="Gene3D" id="1.20.120.450">
    <property type="entry name" value="dinb family like domain"/>
    <property type="match status" value="1"/>
</dbReference>
<evidence type="ECO:0000313" key="2">
    <source>
        <dbReference type="EMBL" id="SCG58203.1"/>
    </source>
</evidence>
<dbReference type="Pfam" id="PF11716">
    <property type="entry name" value="MDMPI_N"/>
    <property type="match status" value="1"/>
</dbReference>
<name>A0A1C5IJC4_9ACTN</name>